<dbReference type="EMBL" id="CM042021">
    <property type="protein sequence ID" value="KAI3818846.1"/>
    <property type="molecule type" value="Genomic_DNA"/>
</dbReference>
<accession>A0ACB9JGK8</accession>
<protein>
    <submittedName>
        <fullName evidence="1">Uncharacterized protein</fullName>
    </submittedName>
</protein>
<sequence length="80" mass="8355">MPPIWGADRIGFSLGSHRPTVILKLPCLVEKKKTKLGAIHTKSFTTSHVPTTTSAAILTSMESYGGSPATAPTPLPGALI</sequence>
<evidence type="ECO:0000313" key="1">
    <source>
        <dbReference type="EMBL" id="KAI3818846.1"/>
    </source>
</evidence>
<dbReference type="Proteomes" id="UP001056120">
    <property type="component" value="Linkage Group LG04"/>
</dbReference>
<comment type="caution">
    <text evidence="1">The sequence shown here is derived from an EMBL/GenBank/DDBJ whole genome shotgun (WGS) entry which is preliminary data.</text>
</comment>
<reference evidence="1 2" key="2">
    <citation type="journal article" date="2022" name="Mol. Ecol. Resour.">
        <title>The genomes of chicory, endive, great burdock and yacon provide insights into Asteraceae paleo-polyploidization history and plant inulin production.</title>
        <authorList>
            <person name="Fan W."/>
            <person name="Wang S."/>
            <person name="Wang H."/>
            <person name="Wang A."/>
            <person name="Jiang F."/>
            <person name="Liu H."/>
            <person name="Zhao H."/>
            <person name="Xu D."/>
            <person name="Zhang Y."/>
        </authorList>
    </citation>
    <scope>NUCLEOTIDE SEQUENCE [LARGE SCALE GENOMIC DNA]</scope>
    <source>
        <strain evidence="2">cv. Yunnan</strain>
        <tissue evidence="1">Leaves</tissue>
    </source>
</reference>
<gene>
    <name evidence="1" type="ORF">L1987_12667</name>
</gene>
<name>A0ACB9JGK8_9ASTR</name>
<reference evidence="2" key="1">
    <citation type="journal article" date="2022" name="Mol. Ecol. Resour.">
        <title>The genomes of chicory, endive, great burdock and yacon provide insights into Asteraceae palaeo-polyploidization history and plant inulin production.</title>
        <authorList>
            <person name="Fan W."/>
            <person name="Wang S."/>
            <person name="Wang H."/>
            <person name="Wang A."/>
            <person name="Jiang F."/>
            <person name="Liu H."/>
            <person name="Zhao H."/>
            <person name="Xu D."/>
            <person name="Zhang Y."/>
        </authorList>
    </citation>
    <scope>NUCLEOTIDE SEQUENCE [LARGE SCALE GENOMIC DNA]</scope>
    <source>
        <strain evidence="2">cv. Yunnan</strain>
    </source>
</reference>
<keyword evidence="2" id="KW-1185">Reference proteome</keyword>
<organism evidence="1 2">
    <name type="scientific">Smallanthus sonchifolius</name>
    <dbReference type="NCBI Taxonomy" id="185202"/>
    <lineage>
        <taxon>Eukaryota</taxon>
        <taxon>Viridiplantae</taxon>
        <taxon>Streptophyta</taxon>
        <taxon>Embryophyta</taxon>
        <taxon>Tracheophyta</taxon>
        <taxon>Spermatophyta</taxon>
        <taxon>Magnoliopsida</taxon>
        <taxon>eudicotyledons</taxon>
        <taxon>Gunneridae</taxon>
        <taxon>Pentapetalae</taxon>
        <taxon>asterids</taxon>
        <taxon>campanulids</taxon>
        <taxon>Asterales</taxon>
        <taxon>Asteraceae</taxon>
        <taxon>Asteroideae</taxon>
        <taxon>Heliantheae alliance</taxon>
        <taxon>Millerieae</taxon>
        <taxon>Smallanthus</taxon>
    </lineage>
</organism>
<evidence type="ECO:0000313" key="2">
    <source>
        <dbReference type="Proteomes" id="UP001056120"/>
    </source>
</evidence>
<proteinExistence type="predicted"/>